<dbReference type="AlphaFoldDB" id="A0A398DKC9"/>
<evidence type="ECO:0000313" key="2">
    <source>
        <dbReference type="Proteomes" id="UP000266113"/>
    </source>
</evidence>
<organism evidence="1 2">
    <name type="scientific">Candidatus Cryosericum septentrionale</name>
    <dbReference type="NCBI Taxonomy" id="2290913"/>
    <lineage>
        <taxon>Bacteria</taxon>
        <taxon>Pseudomonadati</taxon>
        <taxon>Caldisericota/Cryosericota group</taxon>
        <taxon>Candidatus Cryosericota</taxon>
        <taxon>Candidatus Cryosericia</taxon>
        <taxon>Candidatus Cryosericales</taxon>
        <taxon>Candidatus Cryosericaceae</taxon>
        <taxon>Candidatus Cryosericum</taxon>
    </lineage>
</organism>
<dbReference type="Proteomes" id="UP000266113">
    <property type="component" value="Unassembled WGS sequence"/>
</dbReference>
<dbReference type="OrthoDB" id="6281956at2"/>
<sequence>MRDLVVRELKQAEWDRWDDWLALQPWGSPFSAAWWLDANCRAFGGHPLLLGVLDGEQLVGGVALRITDVGPVHVVRPSMLYNPIVIAVESPQSRQKVLATLLEDMARRKLIVRPLTCTTDMVDLRQAVWHHWNLTASWTVVTALRTWVLEKDVSRMELQQMRKAQRAEVTAHVEPPDADVLYNLMQATILRHGHEGSQTRVQFRTLVEAAGTHGMQIVVRDVDGVPLSAVLVMAQGTRAAYSVWVGTSAIGLAKGATVAGYVFMLKELQARGYEYLDWCGASLPGLSDFKLSFGGTLTTRLTISREPLWVRATVPVHVRLSQLKSVLRRH</sequence>
<proteinExistence type="predicted"/>
<keyword evidence="2" id="KW-1185">Reference proteome</keyword>
<dbReference type="EMBL" id="QXIY01000040">
    <property type="protein sequence ID" value="RIE16012.1"/>
    <property type="molecule type" value="Genomic_DNA"/>
</dbReference>
<reference evidence="1 2" key="1">
    <citation type="submission" date="2018-09" db="EMBL/GenBank/DDBJ databases">
        <title>Discovery and Ecogenomic Context for Candidatus Cryosericales, a Global Caldiserica Order Active in Thawing Permafrost.</title>
        <authorList>
            <person name="Martinez M.A."/>
            <person name="Woodcroft B.J."/>
            <person name="Ignacio Espinoza J.C."/>
            <person name="Zayed A."/>
            <person name="Singleton C.M."/>
            <person name="Boyd J."/>
            <person name="Li Y.-F."/>
            <person name="Purvine S."/>
            <person name="Maughan H."/>
            <person name="Hodgkins S.B."/>
            <person name="Anderson D."/>
            <person name="Sederholm M."/>
            <person name="Temperton B."/>
            <person name="Saleska S.R."/>
            <person name="Tyson G.W."/>
            <person name="Rich V.I."/>
        </authorList>
    </citation>
    <scope>NUCLEOTIDE SEQUENCE [LARGE SCALE GENOMIC DNA]</scope>
    <source>
        <strain evidence="1 2">SMC1</strain>
    </source>
</reference>
<keyword evidence="1" id="KW-0808">Transferase</keyword>
<dbReference type="Gene3D" id="3.40.630.30">
    <property type="match status" value="1"/>
</dbReference>
<gene>
    <name evidence="1" type="ORF">SMC1_08850</name>
</gene>
<dbReference type="InterPro" id="IPR016181">
    <property type="entry name" value="Acyl_CoA_acyltransferase"/>
</dbReference>
<accession>A0A398DKC9</accession>
<comment type="caution">
    <text evidence="1">The sequence shown here is derived from an EMBL/GenBank/DDBJ whole genome shotgun (WGS) entry which is preliminary data.</text>
</comment>
<dbReference type="SUPFAM" id="SSF55729">
    <property type="entry name" value="Acyl-CoA N-acyltransferases (Nat)"/>
    <property type="match status" value="1"/>
</dbReference>
<name>A0A398DKC9_9BACT</name>
<protein>
    <submittedName>
        <fullName evidence="1">GNAT family N-acetyltransferase</fullName>
    </submittedName>
</protein>
<evidence type="ECO:0000313" key="1">
    <source>
        <dbReference type="EMBL" id="RIE16012.1"/>
    </source>
</evidence>
<dbReference type="RefSeq" id="WP_119086413.1">
    <property type="nucleotide sequence ID" value="NZ_QXIY01000040.1"/>
</dbReference>
<dbReference type="GO" id="GO:0016740">
    <property type="term" value="F:transferase activity"/>
    <property type="evidence" value="ECO:0007669"/>
    <property type="project" value="UniProtKB-KW"/>
</dbReference>